<feature type="transmembrane region" description="Helical" evidence="1">
    <location>
        <begin position="42"/>
        <end position="62"/>
    </location>
</feature>
<keyword evidence="5" id="KW-1185">Reference proteome</keyword>
<gene>
    <name evidence="2" type="ORF">CEP68_11010</name>
    <name evidence="3" type="ORF">NJD11_03180</name>
</gene>
<reference evidence="2" key="2">
    <citation type="submission" date="2017-12" db="EMBL/GenBank/DDBJ databases">
        <title>FDA dAtabase for Regulatory Grade micrObial Sequences (FDA-ARGOS): Supporting development and validation of Infectious Disease Dx tests.</title>
        <authorList>
            <person name="Campos J."/>
            <person name="Goldberg B."/>
            <person name="Tallon L."/>
            <person name="Sadzewicz L."/>
            <person name="Sengamalay N."/>
            <person name="Ott S."/>
            <person name="Godinez A."/>
            <person name="Nagaraj S."/>
            <person name="Vavikolanu K."/>
            <person name="Vyas G."/>
            <person name="Nadendla S."/>
            <person name="Aluvathingal J."/>
            <person name="Geyer C."/>
            <person name="Nandy P."/>
            <person name="Hobson J."/>
            <person name="Sichtig H."/>
        </authorList>
    </citation>
    <scope>NUCLEOTIDE SEQUENCE</scope>
    <source>
        <strain evidence="2">FDAARGOS_289</strain>
    </source>
</reference>
<dbReference type="EMBL" id="JAMYEC010000002">
    <property type="protein sequence ID" value="MDX2333940.1"/>
    <property type="molecule type" value="Genomic_DNA"/>
</dbReference>
<reference evidence="3" key="3">
    <citation type="submission" date="2022-06" db="EMBL/GenBank/DDBJ databases">
        <authorList>
            <person name="Hesketh-Best P.J."/>
            <person name="Koch M.J."/>
        </authorList>
    </citation>
    <scope>NUCLEOTIDE SEQUENCE</scope>
    <source>
        <strain evidence="3">PC206-O</strain>
    </source>
</reference>
<dbReference type="AlphaFoldDB" id="A0A1Z3U9Y7"/>
<feature type="transmembrane region" description="Helical" evidence="1">
    <location>
        <begin position="131"/>
        <end position="151"/>
    </location>
</feature>
<organism evidence="2 4">
    <name type="scientific">Brevundimonas vesicularis</name>
    <name type="common">Pseudomonas vesicularis</name>
    <dbReference type="NCBI Taxonomy" id="41276"/>
    <lineage>
        <taxon>Bacteria</taxon>
        <taxon>Pseudomonadati</taxon>
        <taxon>Pseudomonadota</taxon>
        <taxon>Alphaproteobacteria</taxon>
        <taxon>Caulobacterales</taxon>
        <taxon>Caulobacteraceae</taxon>
        <taxon>Brevundimonas</taxon>
    </lineage>
</organism>
<evidence type="ECO:0000313" key="5">
    <source>
        <dbReference type="Proteomes" id="UP001272940"/>
    </source>
</evidence>
<dbReference type="Proteomes" id="UP000197050">
    <property type="component" value="Chromosome"/>
</dbReference>
<name>A0A1Z3U9Y7_BREVE</name>
<dbReference type="RefSeq" id="WP_105625200.1">
    <property type="nucleotide sequence ID" value="NZ_CP022048.2"/>
</dbReference>
<protein>
    <submittedName>
        <fullName evidence="2">Uncharacterized protein</fullName>
    </submittedName>
</protein>
<keyword evidence="1" id="KW-1133">Transmembrane helix</keyword>
<reference evidence="4" key="1">
    <citation type="submission" date="2017-06" db="EMBL/GenBank/DDBJ databases">
        <title>FDA dAtabase for Regulatory Grade micrObial Sequences (FDA-ARGOS): Supporting development and validation of Infectious Disease Dx tests.</title>
        <authorList>
            <person name="Minogue T."/>
            <person name="Wolcott M."/>
            <person name="Wasieloski L."/>
            <person name="Aguilar W."/>
            <person name="Moore D."/>
            <person name="Tallon L."/>
            <person name="Sadzewicz L."/>
            <person name="Sengamalay N."/>
            <person name="Ott S."/>
            <person name="Godinez A."/>
            <person name="Nagaraj S."/>
            <person name="Nadendla S."/>
            <person name="Geyer C."/>
            <person name="Sichtig H."/>
        </authorList>
    </citation>
    <scope>NUCLEOTIDE SEQUENCE [LARGE SCALE GENOMIC DNA]</scope>
    <source>
        <strain evidence="4">FDAARGOS_289</strain>
    </source>
</reference>
<keyword evidence="1" id="KW-0812">Transmembrane</keyword>
<reference evidence="3 5" key="4">
    <citation type="journal article" date="2023" name="FEMS Microbes">
        <title>Whole genomes of deep-sea sponge-associated bacteria exhibit high novel natural product potential.</title>
        <authorList>
            <person name="Hesketh-Best P.J."/>
            <person name="January G.G."/>
            <person name="Koch M.J."/>
            <person name="Warburton P.J."/>
            <person name="Howell K.L."/>
            <person name="Upton M."/>
        </authorList>
    </citation>
    <scope>NUCLEOTIDE SEQUENCE [LARGE SCALE GENOMIC DNA]</scope>
    <source>
        <strain evidence="3 5">PC206-O</strain>
    </source>
</reference>
<feature type="transmembrane region" description="Helical" evidence="1">
    <location>
        <begin position="100"/>
        <end position="119"/>
    </location>
</feature>
<keyword evidence="1" id="KW-0472">Membrane</keyword>
<dbReference type="KEGG" id="bvc:CEP68_11010"/>
<evidence type="ECO:0000313" key="3">
    <source>
        <dbReference type="EMBL" id="MDX2333940.1"/>
    </source>
</evidence>
<evidence type="ECO:0000313" key="2">
    <source>
        <dbReference type="EMBL" id="ASE39990.2"/>
    </source>
</evidence>
<feature type="transmembrane region" description="Helical" evidence="1">
    <location>
        <begin position="74"/>
        <end position="93"/>
    </location>
</feature>
<dbReference type="GeneID" id="34016081"/>
<accession>A0A1Z3U9Y7</accession>
<dbReference type="Proteomes" id="UP001272940">
    <property type="component" value="Unassembled WGS sequence"/>
</dbReference>
<feature type="transmembrane region" description="Helical" evidence="1">
    <location>
        <begin position="15"/>
        <end position="35"/>
    </location>
</feature>
<dbReference type="EMBL" id="CP022048">
    <property type="protein sequence ID" value="ASE39990.2"/>
    <property type="molecule type" value="Genomic_DNA"/>
</dbReference>
<proteinExistence type="predicted"/>
<evidence type="ECO:0000256" key="1">
    <source>
        <dbReference type="SAM" id="Phobius"/>
    </source>
</evidence>
<sequence>MVELSRYFARLHPTVLTAVLIAAMVVQIVLSGLHVTPLIRAIVTALPIAATCLWCWSIFRVAKACGAPGAGVTWGWLFAVPPMMPIIAILAGWSMQNSPAALAFFIVFFVALWFAAQALENADALNGQASAGQIVVTMFLMFFALIGVWILRPKIQRLEARMATSAD</sequence>
<evidence type="ECO:0000313" key="4">
    <source>
        <dbReference type="Proteomes" id="UP000197050"/>
    </source>
</evidence>